<evidence type="ECO:0000313" key="3">
    <source>
        <dbReference type="EMBL" id="RZS72752.1"/>
    </source>
</evidence>
<keyword evidence="4" id="KW-1185">Reference proteome</keyword>
<name>A0A4Q7MV07_9BACT</name>
<dbReference type="SUPFAM" id="SSF52540">
    <property type="entry name" value="P-loop containing nucleoside triphosphate hydrolases"/>
    <property type="match status" value="1"/>
</dbReference>
<dbReference type="InterPro" id="IPR025420">
    <property type="entry name" value="DUF4143"/>
</dbReference>
<comment type="caution">
    <text evidence="3">The sequence shown here is derived from an EMBL/GenBank/DDBJ whole genome shotgun (WGS) entry which is preliminary data.</text>
</comment>
<dbReference type="Gene3D" id="3.40.50.300">
    <property type="entry name" value="P-loop containing nucleotide triphosphate hydrolases"/>
    <property type="match status" value="1"/>
</dbReference>
<evidence type="ECO:0008006" key="5">
    <source>
        <dbReference type="Google" id="ProtNLM"/>
    </source>
</evidence>
<dbReference type="InterPro" id="IPR027417">
    <property type="entry name" value="P-loop_NTPase"/>
</dbReference>
<dbReference type="OrthoDB" id="9778168at2"/>
<evidence type="ECO:0000259" key="2">
    <source>
        <dbReference type="Pfam" id="PF13635"/>
    </source>
</evidence>
<organism evidence="3 4">
    <name type="scientific">Pseudobacter ginsenosidimutans</name>
    <dbReference type="NCBI Taxonomy" id="661488"/>
    <lineage>
        <taxon>Bacteria</taxon>
        <taxon>Pseudomonadati</taxon>
        <taxon>Bacteroidota</taxon>
        <taxon>Chitinophagia</taxon>
        <taxon>Chitinophagales</taxon>
        <taxon>Chitinophagaceae</taxon>
        <taxon>Pseudobacter</taxon>
    </lineage>
</organism>
<sequence length="394" mass="44789">MFERPHLQVIASRVQEPRRFIQVLFGPRQVGKTTLIGQLLQKIKLPSHFASADAVAASNSVWLEQQWEIARLRMDQEESQEFLVVIDEIQKISNWSETVKLLWDNDTRSNRGLKVILLGSSRLLLQQGLTESLAGRFETTYMGHWSFLEMQQAFDWNSNQYAWFGGYPGSASLINEEQRWKSYVQQSLIESSISRDILMLTRIDKPALMKRLFELGCMYSGQILSFTKMMGQLQDAGNTTTLSHYLDLLNTAGLLAGIEKYSTNLIHKRSSSPKFQVHNTALISANSNDLFNDILIRPGDWGRIVESAIGAHLINHSITDGFSLYYWRERNEEVDFVLEKKGKVIAIEVKSGVAQTSSGMSAFKKAFNPDKVLLVGNAGYPWQDFLQIKPVDLF</sequence>
<dbReference type="CDD" id="cd00009">
    <property type="entry name" value="AAA"/>
    <property type="match status" value="1"/>
</dbReference>
<protein>
    <recommendedName>
        <fullName evidence="5">AAA+ ATPase domain-containing protein</fullName>
    </recommendedName>
</protein>
<dbReference type="AlphaFoldDB" id="A0A4Q7MV07"/>
<dbReference type="RefSeq" id="WP_130543140.1">
    <property type="nucleotide sequence ID" value="NZ_CP042431.1"/>
</dbReference>
<dbReference type="PANTHER" id="PTHR43566">
    <property type="entry name" value="CONSERVED PROTEIN"/>
    <property type="match status" value="1"/>
</dbReference>
<dbReference type="PANTHER" id="PTHR43566:SF1">
    <property type="entry name" value="AAA+ ATPASE DOMAIN-CONTAINING PROTEIN"/>
    <property type="match status" value="1"/>
</dbReference>
<evidence type="ECO:0000313" key="4">
    <source>
        <dbReference type="Proteomes" id="UP000293874"/>
    </source>
</evidence>
<proteinExistence type="predicted"/>
<dbReference type="Pfam" id="PF13173">
    <property type="entry name" value="AAA_14"/>
    <property type="match status" value="1"/>
</dbReference>
<dbReference type="Pfam" id="PF13635">
    <property type="entry name" value="DUF4143"/>
    <property type="match status" value="1"/>
</dbReference>
<accession>A0A4Q7MV07</accession>
<evidence type="ECO:0000259" key="1">
    <source>
        <dbReference type="Pfam" id="PF13173"/>
    </source>
</evidence>
<feature type="domain" description="AAA" evidence="1">
    <location>
        <begin position="21"/>
        <end position="150"/>
    </location>
</feature>
<gene>
    <name evidence="3" type="ORF">EV199_4676</name>
</gene>
<dbReference type="EMBL" id="SGXA01000002">
    <property type="protein sequence ID" value="RZS72752.1"/>
    <property type="molecule type" value="Genomic_DNA"/>
</dbReference>
<reference evidence="3 4" key="1">
    <citation type="submission" date="2019-02" db="EMBL/GenBank/DDBJ databases">
        <title>Genomic Encyclopedia of Type Strains, Phase IV (KMG-IV): sequencing the most valuable type-strain genomes for metagenomic binning, comparative biology and taxonomic classification.</title>
        <authorList>
            <person name="Goeker M."/>
        </authorList>
    </citation>
    <scope>NUCLEOTIDE SEQUENCE [LARGE SCALE GENOMIC DNA]</scope>
    <source>
        <strain evidence="3 4">DSM 18116</strain>
    </source>
</reference>
<dbReference type="InterPro" id="IPR041682">
    <property type="entry name" value="AAA_14"/>
</dbReference>
<dbReference type="Proteomes" id="UP000293874">
    <property type="component" value="Unassembled WGS sequence"/>
</dbReference>
<feature type="domain" description="DUF4143" evidence="2">
    <location>
        <begin position="195"/>
        <end position="352"/>
    </location>
</feature>